<name>A0A813LVK2_POLGL</name>
<feature type="non-terminal residue" evidence="2">
    <location>
        <position position="246"/>
    </location>
</feature>
<feature type="non-terminal residue" evidence="2">
    <location>
        <position position="1"/>
    </location>
</feature>
<evidence type="ECO:0000313" key="3">
    <source>
        <dbReference type="Proteomes" id="UP000626109"/>
    </source>
</evidence>
<dbReference type="EMBL" id="CAJNNW010037095">
    <property type="protein sequence ID" value="CAE8739332.1"/>
    <property type="molecule type" value="Genomic_DNA"/>
</dbReference>
<reference evidence="2" key="1">
    <citation type="submission" date="2021-02" db="EMBL/GenBank/DDBJ databases">
        <authorList>
            <person name="Dougan E. K."/>
            <person name="Rhodes N."/>
            <person name="Thang M."/>
            <person name="Chan C."/>
        </authorList>
    </citation>
    <scope>NUCLEOTIDE SEQUENCE</scope>
</reference>
<protein>
    <submittedName>
        <fullName evidence="2">Uncharacterized protein</fullName>
    </submittedName>
</protein>
<dbReference type="AlphaFoldDB" id="A0A813LVK2"/>
<evidence type="ECO:0000256" key="1">
    <source>
        <dbReference type="SAM" id="MobiDB-lite"/>
    </source>
</evidence>
<dbReference type="Proteomes" id="UP000626109">
    <property type="component" value="Unassembled WGS sequence"/>
</dbReference>
<comment type="caution">
    <text evidence="2">The sequence shown here is derived from an EMBL/GenBank/DDBJ whole genome shotgun (WGS) entry which is preliminary data.</text>
</comment>
<accession>A0A813LVK2</accession>
<feature type="compositionally biased region" description="Acidic residues" evidence="1">
    <location>
        <begin position="227"/>
        <end position="246"/>
    </location>
</feature>
<gene>
    <name evidence="2" type="ORF">PGLA2088_LOCUS49563</name>
</gene>
<proteinExistence type="predicted"/>
<feature type="region of interest" description="Disordered" evidence="1">
    <location>
        <begin position="1"/>
        <end position="25"/>
    </location>
</feature>
<feature type="region of interest" description="Disordered" evidence="1">
    <location>
        <begin position="202"/>
        <end position="246"/>
    </location>
</feature>
<organism evidence="2 3">
    <name type="scientific">Polarella glacialis</name>
    <name type="common">Dinoflagellate</name>
    <dbReference type="NCBI Taxonomy" id="89957"/>
    <lineage>
        <taxon>Eukaryota</taxon>
        <taxon>Sar</taxon>
        <taxon>Alveolata</taxon>
        <taxon>Dinophyceae</taxon>
        <taxon>Suessiales</taxon>
        <taxon>Suessiaceae</taxon>
        <taxon>Polarella</taxon>
    </lineage>
</organism>
<sequence length="246" mass="27155">VVLAAGPPRSSRVRLEMGQEQSATPEVLAAPIEEAGAATFKAEDVDSAGEEAEEPLAQLPLQQVVASPSEEVEEAPAQLPYPQEMLVQTLRAARAQDACTDDDGSEEHSADKVQKLLAGTWLGEKDEQYRIRLGSWKCERMDDRKSRHRALSMRLDAKRQIVTWGRHFYCDVAELSEDDGAISWYRVGDKKRRCQCVWTRAASEGDETTEEVEKVSSELSMASARDLDDEEGDLFGSDDEGTAPPA</sequence>
<evidence type="ECO:0000313" key="2">
    <source>
        <dbReference type="EMBL" id="CAE8739332.1"/>
    </source>
</evidence>